<dbReference type="GO" id="GO:0009166">
    <property type="term" value="P:nucleotide catabolic process"/>
    <property type="evidence" value="ECO:0007669"/>
    <property type="project" value="InterPro"/>
</dbReference>
<dbReference type="Gene3D" id="3.60.21.10">
    <property type="match status" value="1"/>
</dbReference>
<name>A0A085WPM3_9BACT</name>
<dbReference type="EMBL" id="JMCB01000004">
    <property type="protein sequence ID" value="KFE69636.1"/>
    <property type="molecule type" value="Genomic_DNA"/>
</dbReference>
<dbReference type="PANTHER" id="PTHR11575:SF24">
    <property type="entry name" value="5'-NUCLEOTIDASE"/>
    <property type="match status" value="1"/>
</dbReference>
<sequence length="376" mass="39826">MKARFTLLVMAVLWLLPLGAQAEPRRLVLILTGDNRGEIAPCGCKQEPQGGLARRKTAIDAERAQGLPMVLMDAGNALFKEPSRSTDPLVQQRAELVLDQMEAQGTVAMAVGTRDLSQGLAYLQKATKAHSKKMKLLSANLVDKSGKAPFAPSLVVEAGGLKVGVVGVSAEGTPPGEPSLTGRPPKEAALAEARKLRQSRKVDVVVVLAAIPYPEAVKLAILANEAVDFVVQSHDAKGLGIGELVGTHAAIFPAGELGKQITRLELSVDGPGPSVDLGSGSRAREQLRVVEDNLHKATTRLASTQDEPTRAELTRTIVELEGRLHELESKMEVKAPKGGRAHQLSYVTLGLAVADDPVLKQRVEQLQPSGLAPSGP</sequence>
<feature type="coiled-coil region" evidence="1">
    <location>
        <begin position="287"/>
        <end position="330"/>
    </location>
</feature>
<feature type="chain" id="PRO_5001799948" evidence="2">
    <location>
        <begin position="23"/>
        <end position="376"/>
    </location>
</feature>
<keyword evidence="4" id="KW-1185">Reference proteome</keyword>
<dbReference type="RefSeq" id="WP_240486670.1">
    <property type="nucleotide sequence ID" value="NZ_JMCB01000004.1"/>
</dbReference>
<feature type="signal peptide" evidence="2">
    <location>
        <begin position="1"/>
        <end position="22"/>
    </location>
</feature>
<gene>
    <name evidence="3" type="ORF">DB31_6611</name>
</gene>
<comment type="caution">
    <text evidence="3">The sequence shown here is derived from an EMBL/GenBank/DDBJ whole genome shotgun (WGS) entry which is preliminary data.</text>
</comment>
<proteinExistence type="predicted"/>
<organism evidence="3 4">
    <name type="scientific">Hyalangium minutum</name>
    <dbReference type="NCBI Taxonomy" id="394096"/>
    <lineage>
        <taxon>Bacteria</taxon>
        <taxon>Pseudomonadati</taxon>
        <taxon>Myxococcota</taxon>
        <taxon>Myxococcia</taxon>
        <taxon>Myxococcales</taxon>
        <taxon>Cystobacterineae</taxon>
        <taxon>Archangiaceae</taxon>
        <taxon>Hyalangium</taxon>
    </lineage>
</organism>
<dbReference type="GO" id="GO:0030288">
    <property type="term" value="C:outer membrane-bounded periplasmic space"/>
    <property type="evidence" value="ECO:0007669"/>
    <property type="project" value="TreeGrafter"/>
</dbReference>
<dbReference type="PANTHER" id="PTHR11575">
    <property type="entry name" value="5'-NUCLEOTIDASE-RELATED"/>
    <property type="match status" value="1"/>
</dbReference>
<accession>A0A085WPM3</accession>
<dbReference type="InterPro" id="IPR006179">
    <property type="entry name" value="5_nucleotidase/apyrase"/>
</dbReference>
<reference evidence="3 4" key="1">
    <citation type="submission" date="2014-04" db="EMBL/GenBank/DDBJ databases">
        <title>Genome assembly of Hyalangium minutum DSM 14724.</title>
        <authorList>
            <person name="Sharma G."/>
            <person name="Subramanian S."/>
        </authorList>
    </citation>
    <scope>NUCLEOTIDE SEQUENCE [LARGE SCALE GENOMIC DNA]</scope>
    <source>
        <strain evidence="3 4">DSM 14724</strain>
    </source>
</reference>
<dbReference type="InterPro" id="IPR029052">
    <property type="entry name" value="Metallo-depent_PP-like"/>
</dbReference>
<dbReference type="GO" id="GO:0016787">
    <property type="term" value="F:hydrolase activity"/>
    <property type="evidence" value="ECO:0007669"/>
    <property type="project" value="InterPro"/>
</dbReference>
<dbReference type="STRING" id="394096.DB31_6611"/>
<keyword evidence="2" id="KW-0732">Signal</keyword>
<dbReference type="AlphaFoldDB" id="A0A085WPM3"/>
<dbReference type="SUPFAM" id="SSF56300">
    <property type="entry name" value="Metallo-dependent phosphatases"/>
    <property type="match status" value="1"/>
</dbReference>
<keyword evidence="1" id="KW-0175">Coiled coil</keyword>
<evidence type="ECO:0000256" key="2">
    <source>
        <dbReference type="SAM" id="SignalP"/>
    </source>
</evidence>
<evidence type="ECO:0000313" key="3">
    <source>
        <dbReference type="EMBL" id="KFE69636.1"/>
    </source>
</evidence>
<evidence type="ECO:0000256" key="1">
    <source>
        <dbReference type="SAM" id="Coils"/>
    </source>
</evidence>
<protein>
    <submittedName>
        <fullName evidence="3">5'-nucleotidase</fullName>
    </submittedName>
</protein>
<dbReference type="Proteomes" id="UP000028725">
    <property type="component" value="Unassembled WGS sequence"/>
</dbReference>
<evidence type="ECO:0000313" key="4">
    <source>
        <dbReference type="Proteomes" id="UP000028725"/>
    </source>
</evidence>